<name>A0A8X6PAG1_NEPPI</name>
<proteinExistence type="predicted"/>
<dbReference type="AlphaFoldDB" id="A0A8X6PAG1"/>
<organism evidence="1 2">
    <name type="scientific">Nephila pilipes</name>
    <name type="common">Giant wood spider</name>
    <name type="synonym">Nephila maculata</name>
    <dbReference type="NCBI Taxonomy" id="299642"/>
    <lineage>
        <taxon>Eukaryota</taxon>
        <taxon>Metazoa</taxon>
        <taxon>Ecdysozoa</taxon>
        <taxon>Arthropoda</taxon>
        <taxon>Chelicerata</taxon>
        <taxon>Arachnida</taxon>
        <taxon>Araneae</taxon>
        <taxon>Araneomorphae</taxon>
        <taxon>Entelegynae</taxon>
        <taxon>Araneoidea</taxon>
        <taxon>Nephilidae</taxon>
        <taxon>Nephila</taxon>
    </lineage>
</organism>
<evidence type="ECO:0000313" key="1">
    <source>
        <dbReference type="EMBL" id="GFT60284.1"/>
    </source>
</evidence>
<protein>
    <submittedName>
        <fullName evidence="1">Uncharacterized protein</fullName>
    </submittedName>
</protein>
<comment type="caution">
    <text evidence="1">The sequence shown here is derived from an EMBL/GenBank/DDBJ whole genome shotgun (WGS) entry which is preliminary data.</text>
</comment>
<sequence>MCLPPHNYTTVIPKYVPPITRADSISRKRHFTSWRFWEKAGENDDLNTPTIDEDYDRGKKGVDREFTRYANRGARIHASSQCKNPLQRECHYNDSDKFTGSEGND</sequence>
<reference evidence="1" key="1">
    <citation type="submission" date="2020-08" db="EMBL/GenBank/DDBJ databases">
        <title>Multicomponent nature underlies the extraordinary mechanical properties of spider dragline silk.</title>
        <authorList>
            <person name="Kono N."/>
            <person name="Nakamura H."/>
            <person name="Mori M."/>
            <person name="Yoshida Y."/>
            <person name="Ohtoshi R."/>
            <person name="Malay A.D."/>
            <person name="Moran D.A.P."/>
            <person name="Tomita M."/>
            <person name="Numata K."/>
            <person name="Arakawa K."/>
        </authorList>
    </citation>
    <scope>NUCLEOTIDE SEQUENCE</scope>
</reference>
<gene>
    <name evidence="1" type="ORF">NPIL_53491</name>
</gene>
<dbReference type="Proteomes" id="UP000887013">
    <property type="component" value="Unassembled WGS sequence"/>
</dbReference>
<accession>A0A8X6PAG1</accession>
<keyword evidence="2" id="KW-1185">Reference proteome</keyword>
<evidence type="ECO:0000313" key="2">
    <source>
        <dbReference type="Proteomes" id="UP000887013"/>
    </source>
</evidence>
<dbReference type="EMBL" id="BMAW01018810">
    <property type="protein sequence ID" value="GFT60284.1"/>
    <property type="molecule type" value="Genomic_DNA"/>
</dbReference>